<evidence type="ECO:0000313" key="3">
    <source>
        <dbReference type="Proteomes" id="UP001597187"/>
    </source>
</evidence>
<dbReference type="InterPro" id="IPR012340">
    <property type="entry name" value="NA-bd_OB-fold"/>
</dbReference>
<organism evidence="2 3">
    <name type="scientific">Halomarina rubra</name>
    <dbReference type="NCBI Taxonomy" id="2071873"/>
    <lineage>
        <taxon>Archaea</taxon>
        <taxon>Methanobacteriati</taxon>
        <taxon>Methanobacteriota</taxon>
        <taxon>Stenosarchaea group</taxon>
        <taxon>Halobacteria</taxon>
        <taxon>Halobacteriales</taxon>
        <taxon>Natronomonadaceae</taxon>
        <taxon>Halomarina</taxon>
    </lineage>
</organism>
<accession>A0ABD6AXG8</accession>
<dbReference type="Gene3D" id="2.40.50.140">
    <property type="entry name" value="Nucleic acid-binding proteins"/>
    <property type="match status" value="1"/>
</dbReference>
<dbReference type="CDD" id="cd04491">
    <property type="entry name" value="SoSSB_OBF"/>
    <property type="match status" value="1"/>
</dbReference>
<dbReference type="RefSeq" id="WP_250874443.1">
    <property type="nucleotide sequence ID" value="NZ_JALXFV010000007.1"/>
</dbReference>
<evidence type="ECO:0000313" key="2">
    <source>
        <dbReference type="EMBL" id="MFD1514511.1"/>
    </source>
</evidence>
<keyword evidence="3" id="KW-1185">Reference proteome</keyword>
<protein>
    <submittedName>
        <fullName evidence="2">DNA-binding protein</fullName>
    </submittedName>
</protein>
<dbReference type="AlphaFoldDB" id="A0ABD6AXG8"/>
<proteinExistence type="predicted"/>
<comment type="caution">
    <text evidence="2">The sequence shown here is derived from an EMBL/GenBank/DDBJ whole genome shotgun (WGS) entry which is preliminary data.</text>
</comment>
<dbReference type="Proteomes" id="UP001597187">
    <property type="component" value="Unassembled WGS sequence"/>
</dbReference>
<evidence type="ECO:0000256" key="1">
    <source>
        <dbReference type="SAM" id="MobiDB-lite"/>
    </source>
</evidence>
<sequence>MATRNVFGNEVSVDEQRVEQADEAAVDEDGFEVVDETPEFRASVQQEIQAKVDANHPDGMVVAGEERIYGVTLEQEECIRAREEELAHISAQATFGSQEGRAERTRAVAEETCGRQEEQRVDPRENLTSAELGAVNRQASRVHQRVRGGESRAVVARRIAERVVSGEDVGSAVLKTVEDEKRISGVIVPIAEVPDVPVGEVTVEGEIIELWKPSTPNIQQVGLIADESAVTKFTVWERSNQPVVAEGEVVRFCNVKKSWHRGRCSLVATGWSRVVFPERGRWWA</sequence>
<name>A0ABD6AXG8_9EURY</name>
<dbReference type="GO" id="GO:0003677">
    <property type="term" value="F:DNA binding"/>
    <property type="evidence" value="ECO:0007669"/>
    <property type="project" value="UniProtKB-KW"/>
</dbReference>
<feature type="region of interest" description="Disordered" evidence="1">
    <location>
        <begin position="1"/>
        <end position="27"/>
    </location>
</feature>
<keyword evidence="2" id="KW-0238">DNA-binding</keyword>
<gene>
    <name evidence="2" type="ORF">ACFSBT_14615</name>
</gene>
<reference evidence="2 3" key="1">
    <citation type="journal article" date="2019" name="Int. J. Syst. Evol. Microbiol.">
        <title>The Global Catalogue of Microorganisms (GCM) 10K type strain sequencing project: providing services to taxonomists for standard genome sequencing and annotation.</title>
        <authorList>
            <consortium name="The Broad Institute Genomics Platform"/>
            <consortium name="The Broad Institute Genome Sequencing Center for Infectious Disease"/>
            <person name="Wu L."/>
            <person name="Ma J."/>
        </authorList>
    </citation>
    <scope>NUCLEOTIDE SEQUENCE [LARGE SCALE GENOMIC DNA]</scope>
    <source>
        <strain evidence="2 3">CGMCC 1.12563</strain>
    </source>
</reference>
<dbReference type="EMBL" id="JBHUDC010000007">
    <property type="protein sequence ID" value="MFD1514511.1"/>
    <property type="molecule type" value="Genomic_DNA"/>
</dbReference>
<dbReference type="SUPFAM" id="SSF50249">
    <property type="entry name" value="Nucleic acid-binding proteins"/>
    <property type="match status" value="1"/>
</dbReference>